<reference evidence="12 13" key="1">
    <citation type="submission" date="2016-03" db="EMBL/GenBank/DDBJ databases">
        <title>Choanephora cucurbitarum.</title>
        <authorList>
            <person name="Min B."/>
            <person name="Park H."/>
            <person name="Park J.-H."/>
            <person name="Shin H.-D."/>
            <person name="Choi I.-G."/>
        </authorList>
    </citation>
    <scope>NUCLEOTIDE SEQUENCE [LARGE SCALE GENOMIC DNA]</scope>
    <source>
        <strain evidence="12 13">KUS-F28377</strain>
    </source>
</reference>
<dbReference type="PANTHER" id="PTHR11972">
    <property type="entry name" value="NADPH OXIDASE"/>
    <property type="match status" value="1"/>
</dbReference>
<dbReference type="GO" id="GO:0006811">
    <property type="term" value="P:monoatomic ion transport"/>
    <property type="evidence" value="ECO:0007669"/>
    <property type="project" value="UniProtKB-KW"/>
</dbReference>
<evidence type="ECO:0000313" key="12">
    <source>
        <dbReference type="EMBL" id="OBZ86182.1"/>
    </source>
</evidence>
<sequence>MEFKLPYIRTWTNFWILGMAYAFFCWSIFIAYCIYYQVSRLSIYRSRSRRINGKEDSSILEPHKFRLLHRLNHVVRIPYTTELISVKQIVGTILFGLINLYFIFFVYPYEFAPYHVAILDRRAAFIGMVDWSLVFFFAQRNSLLPKICGLTFEELMPFHRIFARIGFLTFIPHFIYRVYYAYMIKYSWFDAFFQDIEYTTGTIATIAYIVMFATSIEYIRRNHFEVFYYCHVLFLVVAIVFTCWHYPTCFAFYIPAVSLWIADRMVRFYKSWIIKSSFVSIQQVVAQTATQEGVVHISFQNKLLNRFKPGQYLFAAIVLNKRRFWEYLNWHPFTISEVYEASPEINKSEEHNICATKTTSETTGLLQSPQTSYLTSPSHLKQRRPSVCKDKIASIHIKSLGTKTNDLLNASSADNKMASELKVYIDGLYGPQLPYQDYPILALFATGIGVTPAIAIIQDVIRKRSNGVRTVASNNIRLYWSIRHTDEIDPFMNMFSQWNQQVQNAIMPVELNVNIYVTRMTQQRHSIQQFSNFHLNFNGRPQIDAEMRMIKANNTQGQRTWVHVCGSTAFTRTVINEAVKADFDIHHEIFEF</sequence>
<dbReference type="SUPFAM" id="SSF52343">
    <property type="entry name" value="Ferredoxin reductase-like, C-terminal NADP-linked domain"/>
    <property type="match status" value="1"/>
</dbReference>
<feature type="transmembrane region" description="Helical" evidence="8">
    <location>
        <begin position="202"/>
        <end position="219"/>
    </location>
</feature>
<accession>A0A1C7NAQ6</accession>
<evidence type="ECO:0000256" key="2">
    <source>
        <dbReference type="ARBA" id="ARBA00022692"/>
    </source>
</evidence>
<name>A0A1C7NAQ6_9FUNG</name>
<evidence type="ECO:0000259" key="10">
    <source>
        <dbReference type="Pfam" id="PF08022"/>
    </source>
</evidence>
<evidence type="ECO:0000259" key="11">
    <source>
        <dbReference type="Pfam" id="PF08030"/>
    </source>
</evidence>
<keyword evidence="5" id="KW-0560">Oxidoreductase</keyword>
<evidence type="ECO:0000313" key="13">
    <source>
        <dbReference type="Proteomes" id="UP000093000"/>
    </source>
</evidence>
<keyword evidence="4 8" id="KW-1133">Transmembrane helix</keyword>
<proteinExistence type="predicted"/>
<dbReference type="InterPro" id="IPR039261">
    <property type="entry name" value="FNR_nucleotide-bd"/>
</dbReference>
<dbReference type="InterPro" id="IPR013112">
    <property type="entry name" value="FAD-bd_8"/>
</dbReference>
<feature type="domain" description="FAD-binding 8" evidence="10">
    <location>
        <begin position="290"/>
        <end position="340"/>
    </location>
</feature>
<evidence type="ECO:0000256" key="1">
    <source>
        <dbReference type="ARBA" id="ARBA00004141"/>
    </source>
</evidence>
<evidence type="ECO:0000256" key="7">
    <source>
        <dbReference type="ARBA" id="ARBA00023136"/>
    </source>
</evidence>
<dbReference type="AlphaFoldDB" id="A0A1C7NAQ6"/>
<keyword evidence="13" id="KW-1185">Reference proteome</keyword>
<feature type="transmembrane region" description="Helical" evidence="8">
    <location>
        <begin position="161"/>
        <end position="182"/>
    </location>
</feature>
<evidence type="ECO:0000256" key="4">
    <source>
        <dbReference type="ARBA" id="ARBA00022989"/>
    </source>
</evidence>
<dbReference type="Gene3D" id="3.40.50.80">
    <property type="entry name" value="Nucleotide-binding domain of ferredoxin-NADP reductase (FNR) module"/>
    <property type="match status" value="1"/>
</dbReference>
<feature type="domain" description="Ferric oxidoreductase" evidence="9">
    <location>
        <begin position="124"/>
        <end position="241"/>
    </location>
</feature>
<keyword evidence="3" id="KW-0249">Electron transport</keyword>
<dbReference type="OrthoDB" id="167398at2759"/>
<dbReference type="GO" id="GO:0005886">
    <property type="term" value="C:plasma membrane"/>
    <property type="evidence" value="ECO:0007669"/>
    <property type="project" value="TreeGrafter"/>
</dbReference>
<comment type="subcellular location">
    <subcellularLocation>
        <location evidence="1">Membrane</location>
        <topology evidence="1">Multi-pass membrane protein</topology>
    </subcellularLocation>
</comment>
<evidence type="ECO:0000256" key="3">
    <source>
        <dbReference type="ARBA" id="ARBA00022982"/>
    </source>
</evidence>
<dbReference type="CDD" id="cd06186">
    <property type="entry name" value="NOX_Duox_like_FAD_NADP"/>
    <property type="match status" value="1"/>
</dbReference>
<gene>
    <name evidence="12" type="primary">FRO7</name>
    <name evidence="12" type="ORF">A0J61_05771</name>
</gene>
<dbReference type="InParanoid" id="A0A1C7NAQ6"/>
<keyword evidence="7 8" id="KW-0472">Membrane</keyword>
<comment type="caution">
    <text evidence="12">The sequence shown here is derived from an EMBL/GenBank/DDBJ whole genome shotgun (WGS) entry which is preliminary data.</text>
</comment>
<dbReference type="GO" id="GO:0016175">
    <property type="term" value="F:superoxide-generating NAD(P)H oxidase activity"/>
    <property type="evidence" value="ECO:0007669"/>
    <property type="project" value="TreeGrafter"/>
</dbReference>
<dbReference type="InterPro" id="IPR013121">
    <property type="entry name" value="Fe_red_NAD-bd_6"/>
</dbReference>
<feature type="transmembrane region" description="Helical" evidence="8">
    <location>
        <begin position="14"/>
        <end position="38"/>
    </location>
</feature>
<dbReference type="PANTHER" id="PTHR11972:SF69">
    <property type="entry name" value="FERRIC REDUCTION OXIDASE 6-RELATED"/>
    <property type="match status" value="1"/>
</dbReference>
<feature type="transmembrane region" description="Helical" evidence="8">
    <location>
        <begin position="226"/>
        <end position="247"/>
    </location>
</feature>
<keyword evidence="2 8" id="KW-0812">Transmembrane</keyword>
<feature type="transmembrane region" description="Helical" evidence="8">
    <location>
        <begin position="89"/>
        <end position="109"/>
    </location>
</feature>
<dbReference type="PRINTS" id="PR00466">
    <property type="entry name" value="GP91PHOX"/>
</dbReference>
<dbReference type="Pfam" id="PF08022">
    <property type="entry name" value="FAD_binding_8"/>
    <property type="match status" value="1"/>
</dbReference>
<dbReference type="InterPro" id="IPR013130">
    <property type="entry name" value="Fe3_Rdtase_TM_dom"/>
</dbReference>
<dbReference type="Proteomes" id="UP000093000">
    <property type="component" value="Unassembled WGS sequence"/>
</dbReference>
<evidence type="ECO:0000256" key="5">
    <source>
        <dbReference type="ARBA" id="ARBA00023002"/>
    </source>
</evidence>
<dbReference type="SFLD" id="SFLDG01168">
    <property type="entry name" value="Ferric_reductase_subgroup_(FRE"/>
    <property type="match status" value="1"/>
</dbReference>
<dbReference type="FunCoup" id="A0A1C7NAQ6">
    <property type="interactions" value="233"/>
</dbReference>
<keyword evidence="6" id="KW-0406">Ion transport</keyword>
<dbReference type="InterPro" id="IPR050369">
    <property type="entry name" value="RBOH/FRE"/>
</dbReference>
<evidence type="ECO:0000256" key="8">
    <source>
        <dbReference type="SAM" id="Phobius"/>
    </source>
</evidence>
<keyword evidence="6" id="KW-0813">Transport</keyword>
<organism evidence="12 13">
    <name type="scientific">Choanephora cucurbitarum</name>
    <dbReference type="NCBI Taxonomy" id="101091"/>
    <lineage>
        <taxon>Eukaryota</taxon>
        <taxon>Fungi</taxon>
        <taxon>Fungi incertae sedis</taxon>
        <taxon>Mucoromycota</taxon>
        <taxon>Mucoromycotina</taxon>
        <taxon>Mucoromycetes</taxon>
        <taxon>Mucorales</taxon>
        <taxon>Mucorineae</taxon>
        <taxon>Choanephoraceae</taxon>
        <taxon>Choanephoroideae</taxon>
        <taxon>Choanephora</taxon>
    </lineage>
</organism>
<evidence type="ECO:0000256" key="6">
    <source>
        <dbReference type="ARBA" id="ARBA00023065"/>
    </source>
</evidence>
<dbReference type="SFLD" id="SFLDS00052">
    <property type="entry name" value="Ferric_Reductase_Domain"/>
    <property type="match status" value="1"/>
</dbReference>
<feature type="transmembrane region" description="Helical" evidence="8">
    <location>
        <begin position="121"/>
        <end position="140"/>
    </location>
</feature>
<protein>
    <submittedName>
        <fullName evidence="12">Ferric reduction oxidase 7, chloroplastic</fullName>
    </submittedName>
</protein>
<dbReference type="EMBL" id="LUGH01000322">
    <property type="protein sequence ID" value="OBZ86182.1"/>
    <property type="molecule type" value="Genomic_DNA"/>
</dbReference>
<dbReference type="Pfam" id="PF08030">
    <property type="entry name" value="NAD_binding_6"/>
    <property type="match status" value="1"/>
</dbReference>
<feature type="domain" description="Ferric reductase NAD binding" evidence="11">
    <location>
        <begin position="440"/>
        <end position="577"/>
    </location>
</feature>
<evidence type="ECO:0000259" key="9">
    <source>
        <dbReference type="Pfam" id="PF01794"/>
    </source>
</evidence>
<dbReference type="Pfam" id="PF01794">
    <property type="entry name" value="Ferric_reduct"/>
    <property type="match status" value="1"/>
</dbReference>
<dbReference type="InterPro" id="IPR000778">
    <property type="entry name" value="Cyt_b245_heavy_chain"/>
</dbReference>
<dbReference type="STRING" id="101091.A0A1C7NAQ6"/>